<keyword evidence="7 9" id="KW-0012">Acyltransferase</keyword>
<dbReference type="EMBL" id="FNFM01000008">
    <property type="protein sequence ID" value="SDK47977.1"/>
    <property type="molecule type" value="Genomic_DNA"/>
</dbReference>
<protein>
    <recommendedName>
        <fullName evidence="5 9">L-2,4-diaminobutyric acid acetyltransferase</fullName>
        <shortName evidence="9">DABA acetyltransferase</shortName>
        <ecNumber evidence="4 9">2.3.1.178</ecNumber>
    </recommendedName>
</protein>
<evidence type="ECO:0000256" key="5">
    <source>
        <dbReference type="ARBA" id="ARBA00017935"/>
    </source>
</evidence>
<dbReference type="PANTHER" id="PTHR43072:SF60">
    <property type="entry name" value="L-2,4-DIAMINOBUTYRIC ACID ACETYLTRANSFERASE"/>
    <property type="match status" value="1"/>
</dbReference>
<comment type="catalytic activity">
    <reaction evidence="8 9">
        <text>L-2,4-diaminobutanoate + acetyl-CoA = (2S)-4-acetamido-2-aminobutanoate + CoA + H(+)</text>
        <dbReference type="Rhea" id="RHEA:16901"/>
        <dbReference type="ChEBI" id="CHEBI:15378"/>
        <dbReference type="ChEBI" id="CHEBI:57287"/>
        <dbReference type="ChEBI" id="CHEBI:57288"/>
        <dbReference type="ChEBI" id="CHEBI:58761"/>
        <dbReference type="ChEBI" id="CHEBI:58929"/>
        <dbReference type="EC" id="2.3.1.178"/>
    </reaction>
</comment>
<sequence>MTGENPGHRGARPDGVSGSAGRVEIDTPTVADGPELYRITRDSGVLDVNSPYAYLLWCRDFATTSLVARSHDGVVGFAIGYVRPDAVNTLVVWQIGVDAELRGRGVASRLLERLLDTAARNGIRYLETTITADNAASINLFSALARDHGAPLEVSPLFPAELFPDSHFGEDLYRIGPFATAGATAPGTPTESVV</sequence>
<dbReference type="InterPro" id="IPR000182">
    <property type="entry name" value="GNAT_dom"/>
</dbReference>
<dbReference type="InterPro" id="IPR012772">
    <property type="entry name" value="Ectoine_EctA"/>
</dbReference>
<dbReference type="SUPFAM" id="SSF55729">
    <property type="entry name" value="Acyl-CoA N-acyltransferases (Nat)"/>
    <property type="match status" value="1"/>
</dbReference>
<evidence type="ECO:0000256" key="2">
    <source>
        <dbReference type="ARBA" id="ARBA00004978"/>
    </source>
</evidence>
<gene>
    <name evidence="9" type="primary">ectA</name>
    <name evidence="12" type="ORF">SAMN04487820_108180</name>
</gene>
<proteinExistence type="inferred from homology"/>
<evidence type="ECO:0000256" key="7">
    <source>
        <dbReference type="ARBA" id="ARBA00023315"/>
    </source>
</evidence>
<dbReference type="Gene3D" id="3.40.630.30">
    <property type="match status" value="1"/>
</dbReference>
<dbReference type="GO" id="GO:0019491">
    <property type="term" value="P:ectoine biosynthetic process"/>
    <property type="evidence" value="ECO:0007669"/>
    <property type="project" value="UniProtKB-UniPathway"/>
</dbReference>
<dbReference type="PANTHER" id="PTHR43072">
    <property type="entry name" value="N-ACETYLTRANSFERASE"/>
    <property type="match status" value="1"/>
</dbReference>
<evidence type="ECO:0000256" key="1">
    <source>
        <dbReference type="ARBA" id="ARBA00003741"/>
    </source>
</evidence>
<dbReference type="RefSeq" id="WP_092629030.1">
    <property type="nucleotide sequence ID" value="NZ_FNFM01000008.1"/>
</dbReference>
<dbReference type="AlphaFoldDB" id="A0A1G9C8F3"/>
<dbReference type="GO" id="GO:0033816">
    <property type="term" value="F:diaminobutyrate acetyltransferase activity"/>
    <property type="evidence" value="ECO:0007669"/>
    <property type="project" value="UniProtKB-EC"/>
</dbReference>
<dbReference type="Pfam" id="PF00583">
    <property type="entry name" value="Acetyltransf_1"/>
    <property type="match status" value="1"/>
</dbReference>
<name>A0A1G9C8F3_ACTMZ</name>
<dbReference type="NCBIfam" id="TIGR02406">
    <property type="entry name" value="ectoine_EctA"/>
    <property type="match status" value="1"/>
</dbReference>
<dbReference type="EC" id="2.3.1.178" evidence="4 9"/>
<comment type="similarity">
    <text evidence="3 9">Belongs to the acetyltransferase family. EctA subfamily.</text>
</comment>
<evidence type="ECO:0000313" key="13">
    <source>
        <dbReference type="Proteomes" id="UP000199213"/>
    </source>
</evidence>
<evidence type="ECO:0000256" key="8">
    <source>
        <dbReference type="ARBA" id="ARBA00048924"/>
    </source>
</evidence>
<dbReference type="CDD" id="cd04301">
    <property type="entry name" value="NAT_SF"/>
    <property type="match status" value="1"/>
</dbReference>
<keyword evidence="6 9" id="KW-0808">Transferase</keyword>
<comment type="function">
    <text evidence="1 9">Catalyzes the acetylation of L-2,4-diaminobutyrate (DABA) to gamma-N-acetyl-alpha,gamma-diaminobutyric acid (ADABA) with acetyl coenzyme A.</text>
</comment>
<feature type="region of interest" description="Disordered" evidence="10">
    <location>
        <begin position="1"/>
        <end position="27"/>
    </location>
</feature>
<evidence type="ECO:0000313" key="12">
    <source>
        <dbReference type="EMBL" id="SDK47977.1"/>
    </source>
</evidence>
<keyword evidence="13" id="KW-1185">Reference proteome</keyword>
<dbReference type="UniPathway" id="UPA00067">
    <property type="reaction ID" value="UER00122"/>
</dbReference>
<evidence type="ECO:0000259" key="11">
    <source>
        <dbReference type="PROSITE" id="PS51186"/>
    </source>
</evidence>
<dbReference type="OrthoDB" id="2436196at2"/>
<evidence type="ECO:0000256" key="4">
    <source>
        <dbReference type="ARBA" id="ARBA00012355"/>
    </source>
</evidence>
<evidence type="ECO:0000256" key="10">
    <source>
        <dbReference type="SAM" id="MobiDB-lite"/>
    </source>
</evidence>
<dbReference type="Proteomes" id="UP000199213">
    <property type="component" value="Unassembled WGS sequence"/>
</dbReference>
<feature type="domain" description="N-acetyltransferase" evidence="11">
    <location>
        <begin position="23"/>
        <end position="175"/>
    </location>
</feature>
<comment type="pathway">
    <text evidence="2 9">Amine and polyamine biosynthesis; ectoine biosynthesis; L-ectoine from L-aspartate 4-semialdehyde: step 2/3.</text>
</comment>
<evidence type="ECO:0000256" key="6">
    <source>
        <dbReference type="ARBA" id="ARBA00022679"/>
    </source>
</evidence>
<dbReference type="PROSITE" id="PS51186">
    <property type="entry name" value="GNAT"/>
    <property type="match status" value="1"/>
</dbReference>
<reference evidence="13" key="1">
    <citation type="submission" date="2016-10" db="EMBL/GenBank/DDBJ databases">
        <authorList>
            <person name="Varghese N."/>
            <person name="Submissions S."/>
        </authorList>
    </citation>
    <scope>NUCLEOTIDE SEQUENCE [LARGE SCALE GENOMIC DNA]</scope>
    <source>
        <strain evidence="13">DSM 45460</strain>
    </source>
</reference>
<evidence type="ECO:0000256" key="3">
    <source>
        <dbReference type="ARBA" id="ARBA00010712"/>
    </source>
</evidence>
<accession>A0A1G9C8F3</accession>
<organism evidence="12 13">
    <name type="scientific">Actinopolyspora mzabensis</name>
    <dbReference type="NCBI Taxonomy" id="995066"/>
    <lineage>
        <taxon>Bacteria</taxon>
        <taxon>Bacillati</taxon>
        <taxon>Actinomycetota</taxon>
        <taxon>Actinomycetes</taxon>
        <taxon>Actinopolysporales</taxon>
        <taxon>Actinopolysporaceae</taxon>
        <taxon>Actinopolyspora</taxon>
    </lineage>
</organism>
<dbReference type="InterPro" id="IPR016181">
    <property type="entry name" value="Acyl_CoA_acyltransferase"/>
</dbReference>
<evidence type="ECO:0000256" key="9">
    <source>
        <dbReference type="RuleBase" id="RU365045"/>
    </source>
</evidence>